<gene>
    <name evidence="1" type="ORF">C2G38_2284406</name>
</gene>
<dbReference type="AlphaFoldDB" id="A0A397VR00"/>
<evidence type="ECO:0000313" key="2">
    <source>
        <dbReference type="Proteomes" id="UP000266673"/>
    </source>
</evidence>
<dbReference type="Proteomes" id="UP000266673">
    <property type="component" value="Unassembled WGS sequence"/>
</dbReference>
<dbReference type="OrthoDB" id="2352366at2759"/>
<comment type="caution">
    <text evidence="1">The sequence shown here is derived from an EMBL/GenBank/DDBJ whole genome shotgun (WGS) entry which is preliminary data.</text>
</comment>
<sequence length="404" mass="48680">MNKKKSNPSLKIQNNHEDQNLIVPVYVDQKFEFSDEIKNVNDVYAFQHFVKILCRNVSNFDKQRGKDNIQYSLHITSETFLDSKYNYLTNLWTNMRYFNINILFILVKNHKHVSHIEKLFGDVIITIDLIYDLTFRYQSDNIQEFTTILRKFNPQTFLNVCENHKNATIYDKTSLNSYFNVKNIKVKKRTLMEYQTKLTQEEIDILIFRYLKAGKYIRKRKLRGGFKPKNYINQKKYFNAQTFKTIEDTVKKFSIIFKNTCKCERQFFFHNLINYILKSINPRRTKMRHNMTVIRIDLLKPNLDPLFQEVIKLYSFRPKYLCTCAAWNWDEVEYGNYKGAVEKLRELQFALSLLCLIPFGQKTEKTCEGIKHRNARWFQIWYQKKIAQIPPKKQSFKTIRIKRE</sequence>
<organism evidence="1 2">
    <name type="scientific">Gigaspora rosea</name>
    <dbReference type="NCBI Taxonomy" id="44941"/>
    <lineage>
        <taxon>Eukaryota</taxon>
        <taxon>Fungi</taxon>
        <taxon>Fungi incertae sedis</taxon>
        <taxon>Mucoromycota</taxon>
        <taxon>Glomeromycotina</taxon>
        <taxon>Glomeromycetes</taxon>
        <taxon>Diversisporales</taxon>
        <taxon>Gigasporaceae</taxon>
        <taxon>Gigaspora</taxon>
    </lineage>
</organism>
<accession>A0A397VR00</accession>
<proteinExistence type="predicted"/>
<protein>
    <submittedName>
        <fullName evidence="1">Uncharacterized protein</fullName>
    </submittedName>
</protein>
<keyword evidence="2" id="KW-1185">Reference proteome</keyword>
<evidence type="ECO:0000313" key="1">
    <source>
        <dbReference type="EMBL" id="RIB24368.1"/>
    </source>
</evidence>
<name>A0A397VR00_9GLOM</name>
<reference evidence="1 2" key="1">
    <citation type="submission" date="2018-06" db="EMBL/GenBank/DDBJ databases">
        <title>Comparative genomics reveals the genomic features of Rhizophagus irregularis, R. cerebriforme, R. diaphanum and Gigaspora rosea, and their symbiotic lifestyle signature.</title>
        <authorList>
            <person name="Morin E."/>
            <person name="San Clemente H."/>
            <person name="Chen E.C.H."/>
            <person name="De La Providencia I."/>
            <person name="Hainaut M."/>
            <person name="Kuo A."/>
            <person name="Kohler A."/>
            <person name="Murat C."/>
            <person name="Tang N."/>
            <person name="Roy S."/>
            <person name="Loubradou J."/>
            <person name="Henrissat B."/>
            <person name="Grigoriev I.V."/>
            <person name="Corradi N."/>
            <person name="Roux C."/>
            <person name="Martin F.M."/>
        </authorList>
    </citation>
    <scope>NUCLEOTIDE SEQUENCE [LARGE SCALE GENOMIC DNA]</scope>
    <source>
        <strain evidence="1 2">DAOM 194757</strain>
    </source>
</reference>
<dbReference type="EMBL" id="QKWP01000220">
    <property type="protein sequence ID" value="RIB24368.1"/>
    <property type="molecule type" value="Genomic_DNA"/>
</dbReference>